<dbReference type="Proteomes" id="UP001153618">
    <property type="component" value="Unassembled WGS sequence"/>
</dbReference>
<comment type="caution">
    <text evidence="1">The sequence shown here is derived from an EMBL/GenBank/DDBJ whole genome shotgun (WGS) entry which is preliminary data.</text>
</comment>
<proteinExistence type="predicted"/>
<dbReference type="OrthoDB" id="4525861at2759"/>
<evidence type="ECO:0000313" key="1">
    <source>
        <dbReference type="EMBL" id="CAG8009760.1"/>
    </source>
</evidence>
<evidence type="ECO:0000313" key="2">
    <source>
        <dbReference type="Proteomes" id="UP001153618"/>
    </source>
</evidence>
<accession>A0A9W4MQ85</accession>
<name>A0A9W4MQ85_PENOL</name>
<keyword evidence="2" id="KW-1185">Reference proteome</keyword>
<protein>
    <submittedName>
        <fullName evidence="1">Uncharacterized protein</fullName>
    </submittedName>
</protein>
<gene>
    <name evidence="1" type="ORF">POLS_LOCUS2092</name>
</gene>
<dbReference type="AlphaFoldDB" id="A0A9W4MQ85"/>
<sequence>MANSSKVPESEHARLQNDFGADYWVRKPEAEQRRPTLGRGLFAGLQDTKHYNVESGWARRKSTDSQPGILGSLWSRYVFHSWLLNSIS</sequence>
<reference evidence="1" key="1">
    <citation type="submission" date="2021-07" db="EMBL/GenBank/DDBJ databases">
        <authorList>
            <person name="Branca A.L. A."/>
        </authorList>
    </citation>
    <scope>NUCLEOTIDE SEQUENCE</scope>
</reference>
<organism evidence="1 2">
    <name type="scientific">Penicillium olsonii</name>
    <dbReference type="NCBI Taxonomy" id="99116"/>
    <lineage>
        <taxon>Eukaryota</taxon>
        <taxon>Fungi</taxon>
        <taxon>Dikarya</taxon>
        <taxon>Ascomycota</taxon>
        <taxon>Pezizomycotina</taxon>
        <taxon>Eurotiomycetes</taxon>
        <taxon>Eurotiomycetidae</taxon>
        <taxon>Eurotiales</taxon>
        <taxon>Aspergillaceae</taxon>
        <taxon>Penicillium</taxon>
    </lineage>
</organism>
<dbReference type="EMBL" id="CAJVOS010000013">
    <property type="protein sequence ID" value="CAG8009760.1"/>
    <property type="molecule type" value="Genomic_DNA"/>
</dbReference>